<dbReference type="InterPro" id="IPR000718">
    <property type="entry name" value="Peptidase_M13"/>
</dbReference>
<name>A0A6P7GG59_DIAVI</name>
<dbReference type="InterPro" id="IPR018497">
    <property type="entry name" value="Peptidase_M13_C"/>
</dbReference>
<dbReference type="KEGG" id="dvv:114337711"/>
<evidence type="ECO:0000259" key="9">
    <source>
        <dbReference type="Pfam" id="PF01431"/>
    </source>
</evidence>
<dbReference type="Pfam" id="PF05649">
    <property type="entry name" value="Peptidase_M13_N"/>
    <property type="match status" value="1"/>
</dbReference>
<evidence type="ECO:0000256" key="6">
    <source>
        <dbReference type="ARBA" id="ARBA00022801"/>
    </source>
</evidence>
<dbReference type="OrthoDB" id="6475849at2759"/>
<dbReference type="Gene3D" id="1.10.1380.10">
    <property type="entry name" value="Neutral endopeptidase , domain2"/>
    <property type="match status" value="1"/>
</dbReference>
<comment type="subcellular location">
    <subcellularLocation>
        <location evidence="2">Cell membrane</location>
        <topology evidence="2">Single-pass type II membrane protein</topology>
    </subcellularLocation>
</comment>
<feature type="domain" description="Peptidase M13 C-terminal" evidence="9">
    <location>
        <begin position="503"/>
        <end position="707"/>
    </location>
</feature>
<keyword evidence="8" id="KW-0482">Metalloprotease</keyword>
<evidence type="ECO:0000259" key="10">
    <source>
        <dbReference type="Pfam" id="PF05649"/>
    </source>
</evidence>
<feature type="domain" description="Peptidase M13 N-terminal" evidence="10">
    <location>
        <begin position="39"/>
        <end position="444"/>
    </location>
</feature>
<dbReference type="GO" id="GO:0004222">
    <property type="term" value="F:metalloendopeptidase activity"/>
    <property type="evidence" value="ECO:0007669"/>
    <property type="project" value="InterPro"/>
</dbReference>
<gene>
    <name evidence="11" type="primary">LOC114337711</name>
</gene>
<evidence type="ECO:0000256" key="7">
    <source>
        <dbReference type="ARBA" id="ARBA00022833"/>
    </source>
</evidence>
<dbReference type="Gene3D" id="3.40.390.10">
    <property type="entry name" value="Collagenase (Catalytic Domain)"/>
    <property type="match status" value="1"/>
</dbReference>
<evidence type="ECO:0000313" key="11">
    <source>
        <dbReference type="RefSeq" id="XP_028144028.1"/>
    </source>
</evidence>
<dbReference type="PANTHER" id="PTHR11733:SF238">
    <property type="entry name" value="FI07649P-RELATED"/>
    <property type="match status" value="1"/>
</dbReference>
<dbReference type="InParanoid" id="A0A6P7GG59"/>
<sequence length="710" mass="83818">MILYVVRIWPIWYSNLSTTEIRALQSKIMKKFMNPQVDPCVDFYEYACGNWKNYYSIPPDRSTYDIFEMVRENLDQALKMLLTEKAEKSSKSPYFLTKSFIDKDFLPHQPTDAIVKVRLFYQSCMNEEILKKRGEEPLKRILKELGRWPILEPNWRKNDFNIIWLLATLRMLNNDILIAQWVGPDMKNSKEYIVHIDQTTLGLPSREYFLEETNIKYIQAYRIFILTIADLMGANPKTTSKDVDDIIQFEMSLAKIMASPEERRNISETYLRIDIAALTMYFPQFDWKTYFDLVLGNDIDLMTPVACYCTKYLMELIYLLSNTEPRVLQNYVLWRFVRHRTNNLDHRFLEAKQRFYHILFGREKSPPRWQFCVTQVNSNMGMALGSLFVKKYFDISSKTDTIEMTRRLQEAFKITLQENTWLDNNTKDYAKMKLDYMDLKIGFPDFILNKTQLDLRYHDVEVHENYFFENVLTFLRHLTKVEQRRMGTSVNRTLWSTPPAIVNAYYSRNKNQIMFPAGMLQPPFYNRHFPKALNFGGIGVVIGHEITHGFDDKGRLFDHEGNLHMWWRDASIEKFYERSQCMIEQYGQYVLPEIHIALDGYVTQGENIADNGGLKQAFRAYETWLTEHPEADETLANLNLTSRQLFFLNFAQVWCGQQRIEAAKSRIKTSVHAPGVFRVIGALSNSEEFSRVYMCPKNSPMNPEFKCIIW</sequence>
<keyword evidence="6" id="KW-0378">Hydrolase</keyword>
<dbReference type="PANTHER" id="PTHR11733">
    <property type="entry name" value="ZINC METALLOPROTEASE FAMILY M13 NEPRILYSIN-RELATED"/>
    <property type="match status" value="1"/>
</dbReference>
<evidence type="ECO:0000256" key="4">
    <source>
        <dbReference type="ARBA" id="ARBA00022670"/>
    </source>
</evidence>
<keyword evidence="5" id="KW-0479">Metal-binding</keyword>
<keyword evidence="7" id="KW-0862">Zinc</keyword>
<evidence type="ECO:0000256" key="5">
    <source>
        <dbReference type="ARBA" id="ARBA00022723"/>
    </source>
</evidence>
<proteinExistence type="inferred from homology"/>
<dbReference type="InterPro" id="IPR042089">
    <property type="entry name" value="Peptidase_M13_dom_2"/>
</dbReference>
<dbReference type="SUPFAM" id="SSF55486">
    <property type="entry name" value="Metalloproteases ('zincins'), catalytic domain"/>
    <property type="match status" value="1"/>
</dbReference>
<accession>A0A6P7GG59</accession>
<comment type="cofactor">
    <cofactor evidence="1">
        <name>Zn(2+)</name>
        <dbReference type="ChEBI" id="CHEBI:29105"/>
    </cofactor>
</comment>
<dbReference type="PRINTS" id="PR00786">
    <property type="entry name" value="NEPRILYSIN"/>
</dbReference>
<dbReference type="InterPro" id="IPR024079">
    <property type="entry name" value="MetalloPept_cat_dom_sf"/>
</dbReference>
<dbReference type="CDD" id="cd08662">
    <property type="entry name" value="M13"/>
    <property type="match status" value="1"/>
</dbReference>
<keyword evidence="4" id="KW-0645">Protease</keyword>
<evidence type="ECO:0000256" key="1">
    <source>
        <dbReference type="ARBA" id="ARBA00001947"/>
    </source>
</evidence>
<dbReference type="FunCoup" id="A0A6P7GG59">
    <property type="interactions" value="4"/>
</dbReference>
<evidence type="ECO:0000256" key="8">
    <source>
        <dbReference type="ARBA" id="ARBA00023049"/>
    </source>
</evidence>
<dbReference type="GO" id="GO:0005886">
    <property type="term" value="C:plasma membrane"/>
    <property type="evidence" value="ECO:0007669"/>
    <property type="project" value="UniProtKB-SubCell"/>
</dbReference>
<comment type="similarity">
    <text evidence="3">Belongs to the peptidase M13 family.</text>
</comment>
<dbReference type="GO" id="GO:0016485">
    <property type="term" value="P:protein processing"/>
    <property type="evidence" value="ECO:0007669"/>
    <property type="project" value="TreeGrafter"/>
</dbReference>
<evidence type="ECO:0000256" key="3">
    <source>
        <dbReference type="ARBA" id="ARBA00007357"/>
    </source>
</evidence>
<dbReference type="RefSeq" id="XP_028144028.1">
    <property type="nucleotide sequence ID" value="XM_028288227.1"/>
</dbReference>
<dbReference type="AlphaFoldDB" id="A0A6P7GG59"/>
<protein>
    <submittedName>
        <fullName evidence="11">Neprilysin-4</fullName>
    </submittedName>
</protein>
<dbReference type="InterPro" id="IPR008753">
    <property type="entry name" value="Peptidase_M13_N"/>
</dbReference>
<dbReference type="PROSITE" id="PS51885">
    <property type="entry name" value="NEPRILYSIN"/>
    <property type="match status" value="1"/>
</dbReference>
<dbReference type="Pfam" id="PF01431">
    <property type="entry name" value="Peptidase_M13"/>
    <property type="match status" value="1"/>
</dbReference>
<organism evidence="11">
    <name type="scientific">Diabrotica virgifera virgifera</name>
    <name type="common">western corn rootworm</name>
    <dbReference type="NCBI Taxonomy" id="50390"/>
    <lineage>
        <taxon>Eukaryota</taxon>
        <taxon>Metazoa</taxon>
        <taxon>Ecdysozoa</taxon>
        <taxon>Arthropoda</taxon>
        <taxon>Hexapoda</taxon>
        <taxon>Insecta</taxon>
        <taxon>Pterygota</taxon>
        <taxon>Neoptera</taxon>
        <taxon>Endopterygota</taxon>
        <taxon>Coleoptera</taxon>
        <taxon>Polyphaga</taxon>
        <taxon>Cucujiformia</taxon>
        <taxon>Chrysomeloidea</taxon>
        <taxon>Chrysomelidae</taxon>
        <taxon>Galerucinae</taxon>
        <taxon>Diabroticina</taxon>
        <taxon>Diabroticites</taxon>
        <taxon>Diabrotica</taxon>
    </lineage>
</organism>
<reference evidence="11" key="1">
    <citation type="submission" date="2025-08" db="UniProtKB">
        <authorList>
            <consortium name="RefSeq"/>
        </authorList>
    </citation>
    <scope>IDENTIFICATION</scope>
    <source>
        <tissue evidence="11">Whole insect</tissue>
    </source>
</reference>
<dbReference type="GO" id="GO:0046872">
    <property type="term" value="F:metal ion binding"/>
    <property type="evidence" value="ECO:0007669"/>
    <property type="project" value="UniProtKB-KW"/>
</dbReference>
<evidence type="ECO:0000256" key="2">
    <source>
        <dbReference type="ARBA" id="ARBA00004401"/>
    </source>
</evidence>